<evidence type="ECO:0000313" key="1">
    <source>
        <dbReference type="EMBL" id="KAI9912985.1"/>
    </source>
</evidence>
<sequence>MVHRDIKPANILMNRQGDFKVEDFGLAGTLAKSTSFFSDFTGTIMYMAPERISGAPYTCVSDVWSLGITLFALATGVYPFAVNDGFFGLEAAICHDNLPPPSPLASVQSAVT</sequence>
<dbReference type="EMBL" id="CM047583">
    <property type="protein sequence ID" value="KAI9912985.1"/>
    <property type="molecule type" value="Genomic_DNA"/>
</dbReference>
<keyword evidence="2" id="KW-1185">Reference proteome</keyword>
<reference evidence="1 2" key="1">
    <citation type="journal article" date="2022" name="bioRxiv">
        <title>The genome of the oomycete Peronosclerospora sorghi, a cosmopolitan pathogen of maize and sorghum, is inflated with dispersed pseudogenes.</title>
        <authorList>
            <person name="Fletcher K."/>
            <person name="Martin F."/>
            <person name="Isakeit T."/>
            <person name="Cavanaugh K."/>
            <person name="Magill C."/>
            <person name="Michelmore R."/>
        </authorList>
    </citation>
    <scope>NUCLEOTIDE SEQUENCE [LARGE SCALE GENOMIC DNA]</scope>
    <source>
        <strain evidence="1">P6</strain>
    </source>
</reference>
<evidence type="ECO:0000313" key="2">
    <source>
        <dbReference type="Proteomes" id="UP001163321"/>
    </source>
</evidence>
<organism evidence="1 2">
    <name type="scientific">Peronosclerospora sorghi</name>
    <dbReference type="NCBI Taxonomy" id="230839"/>
    <lineage>
        <taxon>Eukaryota</taxon>
        <taxon>Sar</taxon>
        <taxon>Stramenopiles</taxon>
        <taxon>Oomycota</taxon>
        <taxon>Peronosporomycetes</taxon>
        <taxon>Peronosporales</taxon>
        <taxon>Peronosporaceae</taxon>
        <taxon>Peronosclerospora</taxon>
    </lineage>
</organism>
<gene>
    <name evidence="1" type="ORF">PsorP6_006628</name>
</gene>
<comment type="caution">
    <text evidence="1">The sequence shown here is derived from an EMBL/GenBank/DDBJ whole genome shotgun (WGS) entry which is preliminary data.</text>
</comment>
<name>A0ACC0W2C7_9STRA</name>
<protein>
    <submittedName>
        <fullName evidence="1">Uncharacterized protein</fullName>
    </submittedName>
</protein>
<proteinExistence type="predicted"/>
<accession>A0ACC0W2C7</accession>
<dbReference type="Proteomes" id="UP001163321">
    <property type="component" value="Chromosome 4"/>
</dbReference>